<reference evidence="2 3" key="1">
    <citation type="submission" date="2019-05" db="EMBL/GenBank/DDBJ databases">
        <title>Draft genome sequence of Nonomuraea zeae DSM 100528.</title>
        <authorList>
            <person name="Saricaoglu S."/>
            <person name="Isik K."/>
        </authorList>
    </citation>
    <scope>NUCLEOTIDE SEQUENCE [LARGE SCALE GENOMIC DNA]</scope>
    <source>
        <strain evidence="2 3">DSM 100528</strain>
    </source>
</reference>
<dbReference type="Proteomes" id="UP000306628">
    <property type="component" value="Unassembled WGS sequence"/>
</dbReference>
<dbReference type="AlphaFoldDB" id="A0A5S4GIU1"/>
<accession>A0A5S4GIU1</accession>
<gene>
    <name evidence="2" type="ORF">ETD85_21640</name>
</gene>
<keyword evidence="1" id="KW-1133">Transmembrane helix</keyword>
<dbReference type="OrthoDB" id="3542474at2"/>
<sequence>MTDDFPEMPDFDPRLTRKAVRRGLFRTSSSVLAVLLVLALVATYGSMLAQTRGDREQRMTDVLGTAFKLYNPAYRVVTGTCCETTPWSMSFEVSAAPLRAFGGFWPSGGETYTISQTLFGRVAHLPLGSTANTRLSLQLYDLGGTLARKENVRKALARLPGDLRALAAVEFAAPLKGAELKSFLDQREVCAESVVYERRTGSLPITWGEITWDRGTFAEGKEGCGVGLGNFRSWVSMLRDHDEPNLHRFDLSLSRLRKAAADGLAYAYVDQSTSIAELRKVIEDPRVRTVRLADVTFDLDRP</sequence>
<name>A0A5S4GIU1_9ACTN</name>
<dbReference type="RefSeq" id="WP_138691576.1">
    <property type="nucleotide sequence ID" value="NZ_JBHSAZ010000026.1"/>
</dbReference>
<evidence type="ECO:0000256" key="1">
    <source>
        <dbReference type="SAM" id="Phobius"/>
    </source>
</evidence>
<evidence type="ECO:0000313" key="2">
    <source>
        <dbReference type="EMBL" id="TMR32833.1"/>
    </source>
</evidence>
<protein>
    <submittedName>
        <fullName evidence="2">Uncharacterized protein</fullName>
    </submittedName>
</protein>
<keyword evidence="1" id="KW-0472">Membrane</keyword>
<dbReference type="EMBL" id="VCKX01000064">
    <property type="protein sequence ID" value="TMR32833.1"/>
    <property type="molecule type" value="Genomic_DNA"/>
</dbReference>
<proteinExistence type="predicted"/>
<keyword evidence="3" id="KW-1185">Reference proteome</keyword>
<comment type="caution">
    <text evidence="2">The sequence shown here is derived from an EMBL/GenBank/DDBJ whole genome shotgun (WGS) entry which is preliminary data.</text>
</comment>
<organism evidence="2 3">
    <name type="scientific">Nonomuraea zeae</name>
    <dbReference type="NCBI Taxonomy" id="1642303"/>
    <lineage>
        <taxon>Bacteria</taxon>
        <taxon>Bacillati</taxon>
        <taxon>Actinomycetota</taxon>
        <taxon>Actinomycetes</taxon>
        <taxon>Streptosporangiales</taxon>
        <taxon>Streptosporangiaceae</taxon>
        <taxon>Nonomuraea</taxon>
    </lineage>
</organism>
<feature type="transmembrane region" description="Helical" evidence="1">
    <location>
        <begin position="30"/>
        <end position="49"/>
    </location>
</feature>
<keyword evidence="1" id="KW-0812">Transmembrane</keyword>
<evidence type="ECO:0000313" key="3">
    <source>
        <dbReference type="Proteomes" id="UP000306628"/>
    </source>
</evidence>